<protein>
    <submittedName>
        <fullName evidence="2">Uncharacterized protein</fullName>
    </submittedName>
</protein>
<keyword evidence="1" id="KW-0472">Membrane</keyword>
<evidence type="ECO:0000256" key="1">
    <source>
        <dbReference type="SAM" id="Phobius"/>
    </source>
</evidence>
<keyword evidence="1" id="KW-0812">Transmembrane</keyword>
<dbReference type="RefSeq" id="WP_377492459.1">
    <property type="nucleotide sequence ID" value="NZ_JBHUOX010000062.1"/>
</dbReference>
<comment type="caution">
    <text evidence="2">The sequence shown here is derived from an EMBL/GenBank/DDBJ whole genome shotgun (WGS) entry which is preliminary data.</text>
</comment>
<dbReference type="Proteomes" id="UP001597641">
    <property type="component" value="Unassembled WGS sequence"/>
</dbReference>
<feature type="transmembrane region" description="Helical" evidence="1">
    <location>
        <begin position="22"/>
        <end position="45"/>
    </location>
</feature>
<evidence type="ECO:0000313" key="2">
    <source>
        <dbReference type="EMBL" id="MFD3003992.1"/>
    </source>
</evidence>
<evidence type="ECO:0000313" key="3">
    <source>
        <dbReference type="Proteomes" id="UP001597641"/>
    </source>
</evidence>
<sequence>MLPSLVACTLWRYGNRVEAETVALVLVLGILSFTLLEYVAHRIFFHMPPTSRWREKVQ</sequence>
<proteinExistence type="predicted"/>
<reference evidence="3" key="1">
    <citation type="journal article" date="2019" name="Int. J. Syst. Evol. Microbiol.">
        <title>The Global Catalogue of Microorganisms (GCM) 10K type strain sequencing project: providing services to taxonomists for standard genome sequencing and annotation.</title>
        <authorList>
            <consortium name="The Broad Institute Genomics Platform"/>
            <consortium name="The Broad Institute Genome Sequencing Center for Infectious Disease"/>
            <person name="Wu L."/>
            <person name="Ma J."/>
        </authorList>
    </citation>
    <scope>NUCLEOTIDE SEQUENCE [LARGE SCALE GENOMIC DNA]</scope>
    <source>
        <strain evidence="3">KCTC 23984</strain>
    </source>
</reference>
<organism evidence="2 3">
    <name type="scientific">Pontibacter toksunensis</name>
    <dbReference type="NCBI Taxonomy" id="1332631"/>
    <lineage>
        <taxon>Bacteria</taxon>
        <taxon>Pseudomonadati</taxon>
        <taxon>Bacteroidota</taxon>
        <taxon>Cytophagia</taxon>
        <taxon>Cytophagales</taxon>
        <taxon>Hymenobacteraceae</taxon>
        <taxon>Pontibacter</taxon>
    </lineage>
</organism>
<gene>
    <name evidence="2" type="ORF">ACFS7Z_26790</name>
</gene>
<keyword evidence="1" id="KW-1133">Transmembrane helix</keyword>
<keyword evidence="3" id="KW-1185">Reference proteome</keyword>
<accession>A0ABW6C3S7</accession>
<name>A0ABW6C3S7_9BACT</name>
<dbReference type="EMBL" id="JBHUOX010000062">
    <property type="protein sequence ID" value="MFD3003992.1"/>
    <property type="molecule type" value="Genomic_DNA"/>
</dbReference>